<reference evidence="2" key="1">
    <citation type="submission" date="2020-10" db="EMBL/GenBank/DDBJ databases">
        <authorList>
            <person name="Gilroy R."/>
        </authorList>
    </citation>
    <scope>NUCLEOTIDE SEQUENCE</scope>
    <source>
        <strain evidence="2">CHK178-757</strain>
    </source>
</reference>
<accession>A0A9D1F6K3</accession>
<reference evidence="2" key="2">
    <citation type="journal article" date="2021" name="PeerJ">
        <title>Extensive microbial diversity within the chicken gut microbiome revealed by metagenomics and culture.</title>
        <authorList>
            <person name="Gilroy R."/>
            <person name="Ravi A."/>
            <person name="Getino M."/>
            <person name="Pursley I."/>
            <person name="Horton D.L."/>
            <person name="Alikhan N.F."/>
            <person name="Baker D."/>
            <person name="Gharbi K."/>
            <person name="Hall N."/>
            <person name="Watson M."/>
            <person name="Adriaenssens E.M."/>
            <person name="Foster-Nyarko E."/>
            <person name="Jarju S."/>
            <person name="Secka A."/>
            <person name="Antonio M."/>
            <person name="Oren A."/>
            <person name="Chaudhuri R.R."/>
            <person name="La Ragione R."/>
            <person name="Hildebrand F."/>
            <person name="Pallen M.J."/>
        </authorList>
    </citation>
    <scope>NUCLEOTIDE SEQUENCE</scope>
    <source>
        <strain evidence="2">CHK178-757</strain>
    </source>
</reference>
<name>A0A9D1F6K3_9FIRM</name>
<feature type="domain" description="Putative Se/S carrier protein-like" evidence="1">
    <location>
        <begin position="5"/>
        <end position="63"/>
    </location>
</feature>
<proteinExistence type="predicted"/>
<dbReference type="Pfam" id="PF11823">
    <property type="entry name" value="Se_S_carrier"/>
    <property type="match status" value="1"/>
</dbReference>
<evidence type="ECO:0000313" key="2">
    <source>
        <dbReference type="EMBL" id="HIS48491.1"/>
    </source>
</evidence>
<dbReference type="EMBL" id="DVIT01000056">
    <property type="protein sequence ID" value="HIS48491.1"/>
    <property type="molecule type" value="Genomic_DNA"/>
</dbReference>
<sequence length="84" mass="9499">MTEHYCFIAFESTHDAIGSEQRLQKAGFSVRIIPAPPQIAAGCGLALRFSPTDYEKILPLMEEVTDKAYYQVLREGRKKEILPL</sequence>
<comment type="caution">
    <text evidence="2">The sequence shown here is derived from an EMBL/GenBank/DDBJ whole genome shotgun (WGS) entry which is preliminary data.</text>
</comment>
<organism evidence="2 3">
    <name type="scientific">Candidatus Scybalocola faecigallinarum</name>
    <dbReference type="NCBI Taxonomy" id="2840941"/>
    <lineage>
        <taxon>Bacteria</taxon>
        <taxon>Bacillati</taxon>
        <taxon>Bacillota</taxon>
        <taxon>Clostridia</taxon>
        <taxon>Lachnospirales</taxon>
        <taxon>Lachnospiraceae</taxon>
        <taxon>Lachnospiraceae incertae sedis</taxon>
        <taxon>Candidatus Scybalocola (ex Gilroy et al. 2021)</taxon>
    </lineage>
</organism>
<evidence type="ECO:0000259" key="1">
    <source>
        <dbReference type="Pfam" id="PF11823"/>
    </source>
</evidence>
<evidence type="ECO:0000313" key="3">
    <source>
        <dbReference type="Proteomes" id="UP000823927"/>
    </source>
</evidence>
<dbReference type="Proteomes" id="UP000823927">
    <property type="component" value="Unassembled WGS sequence"/>
</dbReference>
<dbReference type="InterPro" id="IPR021778">
    <property type="entry name" value="Se/S_carrier-like"/>
</dbReference>
<gene>
    <name evidence="2" type="ORF">IAB46_13245</name>
</gene>
<dbReference type="AlphaFoldDB" id="A0A9D1F6K3"/>
<protein>
    <submittedName>
        <fullName evidence="2">DUF3343 domain-containing protein</fullName>
    </submittedName>
</protein>